<dbReference type="Gene3D" id="3.40.640.10">
    <property type="entry name" value="Type I PLP-dependent aspartate aminotransferase-like (Major domain)"/>
    <property type="match status" value="1"/>
</dbReference>
<dbReference type="InterPro" id="IPR015421">
    <property type="entry name" value="PyrdxlP-dep_Trfase_major"/>
</dbReference>
<organism evidence="7 8">
    <name type="scientific">Bacillus aquiflavi</name>
    <dbReference type="NCBI Taxonomy" id="2672567"/>
    <lineage>
        <taxon>Bacteria</taxon>
        <taxon>Bacillati</taxon>
        <taxon>Bacillota</taxon>
        <taxon>Bacilli</taxon>
        <taxon>Bacillales</taxon>
        <taxon>Bacillaceae</taxon>
        <taxon>Bacillus</taxon>
    </lineage>
</organism>
<dbReference type="Proteomes" id="UP000472971">
    <property type="component" value="Unassembled WGS sequence"/>
</dbReference>
<evidence type="ECO:0000313" key="6">
    <source>
        <dbReference type="EMBL" id="MBA4536708.1"/>
    </source>
</evidence>
<evidence type="ECO:0000256" key="3">
    <source>
        <dbReference type="RuleBase" id="RU004075"/>
    </source>
</evidence>
<dbReference type="Pfam" id="PF00266">
    <property type="entry name" value="Aminotran_5"/>
    <property type="match status" value="1"/>
</dbReference>
<evidence type="ECO:0000256" key="4">
    <source>
        <dbReference type="RuleBase" id="RU004504"/>
    </source>
</evidence>
<keyword evidence="8" id="KW-1185">Reference proteome</keyword>
<keyword evidence="2" id="KW-0663">Pyridoxal phosphate</keyword>
<dbReference type="PROSITE" id="PS00595">
    <property type="entry name" value="AA_TRANSFER_CLASS_5"/>
    <property type="match status" value="1"/>
</dbReference>
<dbReference type="EMBL" id="JACEIO010000010">
    <property type="protein sequence ID" value="MBA4536708.1"/>
    <property type="molecule type" value="Genomic_DNA"/>
</dbReference>
<name>A0A6B3VZS0_9BACI</name>
<dbReference type="GO" id="GO:0008483">
    <property type="term" value="F:transaminase activity"/>
    <property type="evidence" value="ECO:0007669"/>
    <property type="project" value="UniProtKB-KW"/>
</dbReference>
<dbReference type="PANTHER" id="PTHR43586:SF15">
    <property type="entry name" value="BLR3095 PROTEIN"/>
    <property type="match status" value="1"/>
</dbReference>
<dbReference type="EMBL" id="JAAIWN010000010">
    <property type="protein sequence ID" value="NEY81076.1"/>
    <property type="molecule type" value="Genomic_DNA"/>
</dbReference>
<sequence>MTYQFHSYRSLFPILSDYVYLANCSQGALALPVSKAIEEYNRQLLFSGRNWKQSIAKMEETREKFAKLIGAETDEIAILTSVSDAISAIASCLPFRNKKKKIILTDIDFPTVAHIWLAQEQFKNNVTFIHSTNGMIHLTQYEKEVTNETLLTCIPHVSFYNGYKQNIKEIADIVHRKGSLLFVDAYQSAGHIPINVKEMDIDILTTGTRKYMLGIPGVAFLYIKKELAQQLKPKLTGWFGQESTAVFNMSNPVFATGARRFETGTPSFISIYAACEAINLLLQIGVHNIQLYLQQLADYTRNFGAEKGLQIIGPFSAESSSSMTAFYAKNALKVEQLLKEKKVIVAARNDVIRIAPHFYNNKDELTYAITELARLMMEK</sequence>
<dbReference type="PANTHER" id="PTHR43586">
    <property type="entry name" value="CYSTEINE DESULFURASE"/>
    <property type="match status" value="1"/>
</dbReference>
<comment type="cofactor">
    <cofactor evidence="1 4">
        <name>pyridoxal 5'-phosphate</name>
        <dbReference type="ChEBI" id="CHEBI:597326"/>
    </cofactor>
</comment>
<evidence type="ECO:0000256" key="1">
    <source>
        <dbReference type="ARBA" id="ARBA00001933"/>
    </source>
</evidence>
<evidence type="ECO:0000313" key="8">
    <source>
        <dbReference type="Proteomes" id="UP000472971"/>
    </source>
</evidence>
<evidence type="ECO:0000313" key="7">
    <source>
        <dbReference type="EMBL" id="NEY81076.1"/>
    </source>
</evidence>
<evidence type="ECO:0000313" key="9">
    <source>
        <dbReference type="Proteomes" id="UP000570010"/>
    </source>
</evidence>
<evidence type="ECO:0000259" key="5">
    <source>
        <dbReference type="Pfam" id="PF00266"/>
    </source>
</evidence>
<accession>A0A6B3VZS0</accession>
<keyword evidence="7" id="KW-0032">Aminotransferase</keyword>
<comment type="caution">
    <text evidence="7">The sequence shown here is derived from an EMBL/GenBank/DDBJ whole genome shotgun (WGS) entry which is preliminary data.</text>
</comment>
<dbReference type="Gene3D" id="3.90.1150.10">
    <property type="entry name" value="Aspartate Aminotransferase, domain 1"/>
    <property type="match status" value="1"/>
</dbReference>
<feature type="domain" description="Aminotransferase class V" evidence="5">
    <location>
        <begin position="52"/>
        <end position="347"/>
    </location>
</feature>
<dbReference type="InterPro" id="IPR020578">
    <property type="entry name" value="Aminotrans_V_PyrdxlP_BS"/>
</dbReference>
<dbReference type="InterPro" id="IPR015422">
    <property type="entry name" value="PyrdxlP-dep_Trfase_small"/>
</dbReference>
<keyword evidence="7" id="KW-0808">Transferase</keyword>
<dbReference type="Proteomes" id="UP000570010">
    <property type="component" value="Unassembled WGS sequence"/>
</dbReference>
<reference evidence="6 9" key="2">
    <citation type="submission" date="2020-07" db="EMBL/GenBank/DDBJ databases">
        <authorList>
            <person name="Feng H."/>
        </authorList>
    </citation>
    <scope>NUCLEOTIDE SEQUENCE [LARGE SCALE GENOMIC DNA]</scope>
    <source>
        <strain evidence="9">s-12</strain>
        <strain evidence="6">S-12</strain>
    </source>
</reference>
<dbReference type="RefSeq" id="WP_163241145.1">
    <property type="nucleotide sequence ID" value="NZ_JAAIWN010000010.1"/>
</dbReference>
<protein>
    <submittedName>
        <fullName evidence="7">Aminotransferase class V-fold PLP-dependent enzyme</fullName>
    </submittedName>
</protein>
<reference evidence="7 8" key="1">
    <citation type="submission" date="2020-02" db="EMBL/GenBank/DDBJ databases">
        <title>Bacillus aquiflavi sp. nov., isolated from yellow water of strong flavor Chinese baijiu in Yibin region of China.</title>
        <authorList>
            <person name="Xie J."/>
        </authorList>
    </citation>
    <scope>NUCLEOTIDE SEQUENCE [LARGE SCALE GENOMIC DNA]</scope>
    <source>
        <strain evidence="7 8">3H-10</strain>
    </source>
</reference>
<gene>
    <name evidence="7" type="ORF">G4D64_05970</name>
    <name evidence="6" type="ORF">H1Z61_06000</name>
</gene>
<evidence type="ECO:0000256" key="2">
    <source>
        <dbReference type="ARBA" id="ARBA00022898"/>
    </source>
</evidence>
<comment type="similarity">
    <text evidence="3">Belongs to the class-V pyridoxal-phosphate-dependent aminotransferase family.</text>
</comment>
<dbReference type="InterPro" id="IPR000192">
    <property type="entry name" value="Aminotrans_V_dom"/>
</dbReference>
<dbReference type="AlphaFoldDB" id="A0A6B3VZS0"/>
<proteinExistence type="inferred from homology"/>
<dbReference type="InterPro" id="IPR015424">
    <property type="entry name" value="PyrdxlP-dep_Trfase"/>
</dbReference>
<dbReference type="SUPFAM" id="SSF53383">
    <property type="entry name" value="PLP-dependent transferases"/>
    <property type="match status" value="1"/>
</dbReference>